<dbReference type="Proteomes" id="UP001498398">
    <property type="component" value="Unassembled WGS sequence"/>
</dbReference>
<comment type="caution">
    <text evidence="2">The sequence shown here is derived from an EMBL/GenBank/DDBJ whole genome shotgun (WGS) entry which is preliminary data.</text>
</comment>
<proteinExistence type="predicted"/>
<protein>
    <submittedName>
        <fullName evidence="2">Uncharacterized protein</fullName>
    </submittedName>
</protein>
<evidence type="ECO:0000256" key="1">
    <source>
        <dbReference type="SAM" id="MobiDB-lite"/>
    </source>
</evidence>
<keyword evidence="3" id="KW-1185">Reference proteome</keyword>
<gene>
    <name evidence="2" type="ORF">VKT23_011110</name>
</gene>
<dbReference type="EMBL" id="JBANRG010000023">
    <property type="protein sequence ID" value="KAK7455237.1"/>
    <property type="molecule type" value="Genomic_DNA"/>
</dbReference>
<feature type="region of interest" description="Disordered" evidence="1">
    <location>
        <begin position="1"/>
        <end position="20"/>
    </location>
</feature>
<evidence type="ECO:0000313" key="2">
    <source>
        <dbReference type="EMBL" id="KAK7455237.1"/>
    </source>
</evidence>
<reference evidence="2 3" key="1">
    <citation type="submission" date="2024-01" db="EMBL/GenBank/DDBJ databases">
        <title>A draft genome for the cacao thread blight pathogen Marasmiellus scandens.</title>
        <authorList>
            <person name="Baruah I.K."/>
            <person name="Leung J."/>
            <person name="Bukari Y."/>
            <person name="Amoako-Attah I."/>
            <person name="Meinhardt L.W."/>
            <person name="Bailey B.A."/>
            <person name="Cohen S.P."/>
        </authorList>
    </citation>
    <scope>NUCLEOTIDE SEQUENCE [LARGE SCALE GENOMIC DNA]</scope>
    <source>
        <strain evidence="2 3">GH-19</strain>
    </source>
</reference>
<evidence type="ECO:0000313" key="3">
    <source>
        <dbReference type="Proteomes" id="UP001498398"/>
    </source>
</evidence>
<sequence length="380" mass="43548">MHRHNVKSRDKTTTKSKASNSYVFSRDRRFLKAVEDLRTNVWRPDKRIERLDWVFGVDVERIARALRNAIRNKVVLPIKAGEYFALSPPQRDQKLSGRQHQLYDEGVVFVDEDGVSLVWYLPDLLSNEVKSKIHHKTILIQRKFASFVAAANDVEVGEGSTRAKKRRKISEHQFIDRKVIPTVFPGVCTFSLACKDLNHDGPMRPQSMNLETPVDMVPQTEEWLTQISEHQIIVSLVLSFIHPELYQVGKRTLEKCFQEAPHQTLEWGTVEWGKKWNSVFTTLTVVSSRTTVRQVESEGAVNYFEALMGVGTANKATLSLHELNVSFRYKSGTGVFFSGQGWTHEIPDWDTGEYLSYESRIQPEMIEYGGDKVEGYGLKL</sequence>
<organism evidence="2 3">
    <name type="scientific">Marasmiellus scandens</name>
    <dbReference type="NCBI Taxonomy" id="2682957"/>
    <lineage>
        <taxon>Eukaryota</taxon>
        <taxon>Fungi</taxon>
        <taxon>Dikarya</taxon>
        <taxon>Basidiomycota</taxon>
        <taxon>Agaricomycotina</taxon>
        <taxon>Agaricomycetes</taxon>
        <taxon>Agaricomycetidae</taxon>
        <taxon>Agaricales</taxon>
        <taxon>Marasmiineae</taxon>
        <taxon>Omphalotaceae</taxon>
        <taxon>Marasmiellus</taxon>
    </lineage>
</organism>
<accession>A0ABR1JEL4</accession>
<name>A0ABR1JEL4_9AGAR</name>